<evidence type="ECO:0000313" key="2">
    <source>
        <dbReference type="EMBL" id="SVC81085.1"/>
    </source>
</evidence>
<evidence type="ECO:0000259" key="1">
    <source>
        <dbReference type="Pfam" id="PF22150"/>
    </source>
</evidence>
<dbReference type="EMBL" id="UINC01112268">
    <property type="protein sequence ID" value="SVC81085.1"/>
    <property type="molecule type" value="Genomic_DNA"/>
</dbReference>
<dbReference type="AlphaFoldDB" id="A0A382Q824"/>
<organism evidence="2">
    <name type="scientific">marine metagenome</name>
    <dbReference type="NCBI Taxonomy" id="408172"/>
    <lineage>
        <taxon>unclassified sequences</taxon>
        <taxon>metagenomes</taxon>
        <taxon>ecological metagenomes</taxon>
    </lineage>
</organism>
<dbReference type="Pfam" id="PF22150">
    <property type="entry name" value="Tt1218-like"/>
    <property type="match status" value="1"/>
</dbReference>
<proteinExistence type="predicted"/>
<dbReference type="InterPro" id="IPR054402">
    <property type="entry name" value="Tt1218-like_dom"/>
</dbReference>
<feature type="non-terminal residue" evidence="2">
    <location>
        <position position="1"/>
    </location>
</feature>
<name>A0A382Q824_9ZZZZ</name>
<sequence length="149" mass="15877">VASLQMRSLQQNREAFFRAEASYLANGMMDRIRANPQAVYSLTIAQTPIAATSCVFSSCTSAQMAIYDMAQWQCSIRSVDAAGATYSICSQLGMTGALPLGSGRVTESATTANLFQVEVRWAADSFATLCGSRAVSDPACQSIVIQAQL</sequence>
<protein>
    <recommendedName>
        <fullName evidence="1">Type IV pilin Tt1218-like domain-containing protein</fullName>
    </recommendedName>
</protein>
<reference evidence="2" key="1">
    <citation type="submission" date="2018-05" db="EMBL/GenBank/DDBJ databases">
        <authorList>
            <person name="Lanie J.A."/>
            <person name="Ng W.-L."/>
            <person name="Kazmierczak K.M."/>
            <person name="Andrzejewski T.M."/>
            <person name="Davidsen T.M."/>
            <person name="Wayne K.J."/>
            <person name="Tettelin H."/>
            <person name="Glass J.I."/>
            <person name="Rusch D."/>
            <person name="Podicherti R."/>
            <person name="Tsui H.-C.T."/>
            <person name="Winkler M.E."/>
        </authorList>
    </citation>
    <scope>NUCLEOTIDE SEQUENCE</scope>
</reference>
<feature type="domain" description="Type IV pilin Tt1218-like" evidence="1">
    <location>
        <begin position="4"/>
        <end position="69"/>
    </location>
</feature>
<accession>A0A382Q824</accession>
<gene>
    <name evidence="2" type="ORF">METZ01_LOCUS333939</name>
</gene>